<sequence>TLDLFNIQASFNSEIRKILINLIKEKDSRILLIGSSFQEFVNIIPDRVTKSPEEKLSENLLKLLSGNEG</sequence>
<dbReference type="Proteomes" id="UP000265964">
    <property type="component" value="Unassembled WGS sequence"/>
</dbReference>
<organism evidence="1 2">
    <name type="scientific">Psittacicella gerlachiana</name>
    <dbReference type="NCBI Taxonomy" id="2028574"/>
    <lineage>
        <taxon>Bacteria</taxon>
        <taxon>Pseudomonadati</taxon>
        <taxon>Pseudomonadota</taxon>
        <taxon>Gammaproteobacteria</taxon>
        <taxon>Pasteurellales</taxon>
        <taxon>Psittacicellaceae</taxon>
        <taxon>Psittacicella</taxon>
    </lineage>
</organism>
<accession>A0A3A1Y4J9</accession>
<protein>
    <submittedName>
        <fullName evidence="1">Uncharacterized protein</fullName>
    </submittedName>
</protein>
<gene>
    <name evidence="1" type="ORF">CKF59_07005</name>
</gene>
<dbReference type="EMBL" id="NRJF01000233">
    <property type="protein sequence ID" value="RIY32381.1"/>
    <property type="molecule type" value="Genomic_DNA"/>
</dbReference>
<keyword evidence="2" id="KW-1185">Reference proteome</keyword>
<dbReference type="AlphaFoldDB" id="A0A3A1Y4J9"/>
<proteinExistence type="predicted"/>
<dbReference type="RefSeq" id="WP_222985677.1">
    <property type="nucleotide sequence ID" value="NZ_NRJF01000233.1"/>
</dbReference>
<reference evidence="1 2" key="1">
    <citation type="submission" date="2017-08" db="EMBL/GenBank/DDBJ databases">
        <title>Reclassification of Bisgaard taxon 37 and 44.</title>
        <authorList>
            <person name="Christensen H."/>
        </authorList>
    </citation>
    <scope>NUCLEOTIDE SEQUENCE [LARGE SCALE GENOMIC DNA]</scope>
    <source>
        <strain evidence="1 2">EEAB3T1</strain>
    </source>
</reference>
<comment type="caution">
    <text evidence="1">The sequence shown here is derived from an EMBL/GenBank/DDBJ whole genome shotgun (WGS) entry which is preliminary data.</text>
</comment>
<name>A0A3A1Y4J9_9GAMM</name>
<feature type="non-terminal residue" evidence="1">
    <location>
        <position position="1"/>
    </location>
</feature>
<evidence type="ECO:0000313" key="2">
    <source>
        <dbReference type="Proteomes" id="UP000265964"/>
    </source>
</evidence>
<evidence type="ECO:0000313" key="1">
    <source>
        <dbReference type="EMBL" id="RIY32381.1"/>
    </source>
</evidence>